<keyword evidence="1" id="KW-1133">Transmembrane helix</keyword>
<keyword evidence="1" id="KW-0812">Transmembrane</keyword>
<comment type="caution">
    <text evidence="2">The sequence shown here is derived from an EMBL/GenBank/DDBJ whole genome shotgun (WGS) entry which is preliminary data.</text>
</comment>
<sequence length="84" mass="9850">MNYDNENMVNYVSLCCITCVLMYGKVSLFLSYELTKLYSLRCFISMFYSVTKLAQIGDSSKIASHYHLSFWVSMISKILRIWHV</sequence>
<protein>
    <submittedName>
        <fullName evidence="2">Major capsid</fullName>
    </submittedName>
</protein>
<name>A0A0B0MVR9_GOSAR</name>
<dbReference type="Proteomes" id="UP000032142">
    <property type="component" value="Unassembled WGS sequence"/>
</dbReference>
<gene>
    <name evidence="2" type="ORF">F383_27400</name>
</gene>
<dbReference type="AlphaFoldDB" id="A0A0B0MVR9"/>
<keyword evidence="3" id="KW-1185">Reference proteome</keyword>
<feature type="transmembrane region" description="Helical" evidence="1">
    <location>
        <begin position="12"/>
        <end position="32"/>
    </location>
</feature>
<evidence type="ECO:0000256" key="1">
    <source>
        <dbReference type="SAM" id="Phobius"/>
    </source>
</evidence>
<dbReference type="EMBL" id="JRRC01319595">
    <property type="protein sequence ID" value="KHG03046.1"/>
    <property type="molecule type" value="Genomic_DNA"/>
</dbReference>
<keyword evidence="1" id="KW-0472">Membrane</keyword>
<reference evidence="3" key="1">
    <citation type="submission" date="2014-09" db="EMBL/GenBank/DDBJ databases">
        <authorList>
            <person name="Mudge J."/>
            <person name="Ramaraj T."/>
            <person name="Lindquist I.E."/>
            <person name="Bharti A.K."/>
            <person name="Sundararajan A."/>
            <person name="Cameron C.T."/>
            <person name="Woodward J.E."/>
            <person name="May G.D."/>
            <person name="Brubaker C."/>
            <person name="Broadhvest J."/>
            <person name="Wilkins T.A."/>
        </authorList>
    </citation>
    <scope>NUCLEOTIDE SEQUENCE</scope>
    <source>
        <strain evidence="3">cv. AKA8401</strain>
    </source>
</reference>
<evidence type="ECO:0000313" key="2">
    <source>
        <dbReference type="EMBL" id="KHG03046.1"/>
    </source>
</evidence>
<accession>A0A0B0MVR9</accession>
<organism evidence="2 3">
    <name type="scientific">Gossypium arboreum</name>
    <name type="common">Tree cotton</name>
    <name type="synonym">Gossypium nanking</name>
    <dbReference type="NCBI Taxonomy" id="29729"/>
    <lineage>
        <taxon>Eukaryota</taxon>
        <taxon>Viridiplantae</taxon>
        <taxon>Streptophyta</taxon>
        <taxon>Embryophyta</taxon>
        <taxon>Tracheophyta</taxon>
        <taxon>Spermatophyta</taxon>
        <taxon>Magnoliopsida</taxon>
        <taxon>eudicotyledons</taxon>
        <taxon>Gunneridae</taxon>
        <taxon>Pentapetalae</taxon>
        <taxon>rosids</taxon>
        <taxon>malvids</taxon>
        <taxon>Malvales</taxon>
        <taxon>Malvaceae</taxon>
        <taxon>Malvoideae</taxon>
        <taxon>Gossypium</taxon>
    </lineage>
</organism>
<proteinExistence type="predicted"/>
<evidence type="ECO:0000313" key="3">
    <source>
        <dbReference type="Proteomes" id="UP000032142"/>
    </source>
</evidence>